<dbReference type="Proteomes" id="UP000176939">
    <property type="component" value="Unassembled WGS sequence"/>
</dbReference>
<comment type="caution">
    <text evidence="1">The sequence shown here is derived from an EMBL/GenBank/DDBJ whole genome shotgun (WGS) entry which is preliminary data.</text>
</comment>
<dbReference type="AlphaFoldDB" id="A0A1F7X4M9"/>
<proteinExistence type="predicted"/>
<dbReference type="InterPro" id="IPR043720">
    <property type="entry name" value="DUF5661"/>
</dbReference>
<name>A0A1F7X4M9_9BACT</name>
<protein>
    <submittedName>
        <fullName evidence="1">Uncharacterized protein</fullName>
    </submittedName>
</protein>
<dbReference type="EMBL" id="MGFQ01000024">
    <property type="protein sequence ID" value="OGM09328.1"/>
    <property type="molecule type" value="Genomic_DNA"/>
</dbReference>
<reference evidence="1 2" key="1">
    <citation type="journal article" date="2016" name="Nat. Commun.">
        <title>Thousands of microbial genomes shed light on interconnected biogeochemical processes in an aquifer system.</title>
        <authorList>
            <person name="Anantharaman K."/>
            <person name="Brown C.T."/>
            <person name="Hug L.A."/>
            <person name="Sharon I."/>
            <person name="Castelle C.J."/>
            <person name="Probst A.J."/>
            <person name="Thomas B.C."/>
            <person name="Singh A."/>
            <person name="Wilkins M.J."/>
            <person name="Karaoz U."/>
            <person name="Brodie E.L."/>
            <person name="Williams K.H."/>
            <person name="Hubbard S.S."/>
            <person name="Banfield J.F."/>
        </authorList>
    </citation>
    <scope>NUCLEOTIDE SEQUENCE [LARGE SCALE GENOMIC DNA]</scope>
</reference>
<evidence type="ECO:0000313" key="1">
    <source>
        <dbReference type="EMBL" id="OGM09328.1"/>
    </source>
</evidence>
<sequence length="70" mass="8040">MYGILSDLIEHGKGVKPNLRELSMGIKIESEHTKYPELARWIALAHLKEIPDYYTRLKKLEKEAKSGSKS</sequence>
<organism evidence="1 2">
    <name type="scientific">Candidatus Woesebacteria bacterium RBG_13_36_22</name>
    <dbReference type="NCBI Taxonomy" id="1802478"/>
    <lineage>
        <taxon>Bacteria</taxon>
        <taxon>Candidatus Woeseibacteriota</taxon>
    </lineage>
</organism>
<evidence type="ECO:0000313" key="2">
    <source>
        <dbReference type="Proteomes" id="UP000176939"/>
    </source>
</evidence>
<dbReference type="Pfam" id="PF18905">
    <property type="entry name" value="DUF5661"/>
    <property type="match status" value="1"/>
</dbReference>
<accession>A0A1F7X4M9</accession>
<gene>
    <name evidence="1" type="ORF">A2Z67_04510</name>
</gene>